<reference evidence="1 2" key="1">
    <citation type="submission" date="2015-11" db="EMBL/GenBank/DDBJ databases">
        <title>Genome sequences of Lysobacter enzymogenes strain C3 and Lysobacter antibioticus ATCC 29479.</title>
        <authorList>
            <person name="Kobayashi D.Y."/>
        </authorList>
    </citation>
    <scope>NUCLEOTIDE SEQUENCE [LARGE SCALE GENOMIC DNA]</scope>
    <source>
        <strain evidence="1 2">C3</strain>
    </source>
</reference>
<name>A0A0S2DEU4_LYSEN</name>
<dbReference type="AlphaFoldDB" id="A0A0S2DEU4"/>
<dbReference type="EMBL" id="CP013140">
    <property type="protein sequence ID" value="ALN56831.1"/>
    <property type="molecule type" value="Genomic_DNA"/>
</dbReference>
<sequence length="46" mass="4495">MAAARAFCACRQSPARGGQGSAASFHIDLLAGYRCAHLGASGGSAA</sequence>
<gene>
    <name evidence="1" type="ORF">GLE_1474</name>
</gene>
<proteinExistence type="predicted"/>
<evidence type="ECO:0000313" key="2">
    <source>
        <dbReference type="Proteomes" id="UP000061569"/>
    </source>
</evidence>
<organism evidence="1 2">
    <name type="scientific">Lysobacter enzymogenes</name>
    <dbReference type="NCBI Taxonomy" id="69"/>
    <lineage>
        <taxon>Bacteria</taxon>
        <taxon>Pseudomonadati</taxon>
        <taxon>Pseudomonadota</taxon>
        <taxon>Gammaproteobacteria</taxon>
        <taxon>Lysobacterales</taxon>
        <taxon>Lysobacteraceae</taxon>
        <taxon>Lysobacter</taxon>
    </lineage>
</organism>
<dbReference type="PATRIC" id="fig|69.6.peg.1455"/>
<dbReference type="Proteomes" id="UP000061569">
    <property type="component" value="Chromosome"/>
</dbReference>
<dbReference type="KEGG" id="lez:GLE_1474"/>
<accession>A0A0S2DEU4</accession>
<protein>
    <submittedName>
        <fullName evidence="1">Uncharacterized protein</fullName>
    </submittedName>
</protein>
<evidence type="ECO:0000313" key="1">
    <source>
        <dbReference type="EMBL" id="ALN56831.1"/>
    </source>
</evidence>